<proteinExistence type="predicted"/>
<dbReference type="SUPFAM" id="SSF46785">
    <property type="entry name" value="Winged helix' DNA-binding domain"/>
    <property type="match status" value="1"/>
</dbReference>
<comment type="caution">
    <text evidence="2">The sequence shown here is derived from an EMBL/GenBank/DDBJ whole genome shotgun (WGS) entry which is preliminary data.</text>
</comment>
<evidence type="ECO:0000256" key="1">
    <source>
        <dbReference type="SAM" id="MobiDB-lite"/>
    </source>
</evidence>
<feature type="compositionally biased region" description="Basic and acidic residues" evidence="1">
    <location>
        <begin position="174"/>
        <end position="184"/>
    </location>
</feature>
<evidence type="ECO:0008006" key="4">
    <source>
        <dbReference type="Google" id="ProtNLM"/>
    </source>
</evidence>
<dbReference type="InterPro" id="IPR036390">
    <property type="entry name" value="WH_DNA-bd_sf"/>
</dbReference>
<dbReference type="InterPro" id="IPR036388">
    <property type="entry name" value="WH-like_DNA-bd_sf"/>
</dbReference>
<reference evidence="2 3" key="1">
    <citation type="submission" date="2016-09" db="EMBL/GenBank/DDBJ databases">
        <title>Rhizobium oryziradicis sp. nov., isolated from the root of rice.</title>
        <authorList>
            <person name="Zhao J."/>
            <person name="Zhang X."/>
        </authorList>
    </citation>
    <scope>NUCLEOTIDE SEQUENCE [LARGE SCALE GENOMIC DNA]</scope>
    <source>
        <strain evidence="2 3">N19</strain>
    </source>
</reference>
<feature type="region of interest" description="Disordered" evidence="1">
    <location>
        <begin position="174"/>
        <end position="206"/>
    </location>
</feature>
<dbReference type="Gene3D" id="1.10.10.10">
    <property type="entry name" value="Winged helix-like DNA-binding domain superfamily/Winged helix DNA-binding domain"/>
    <property type="match status" value="1"/>
</dbReference>
<sequence length="285" mass="31602">MSPIRENDILFAHKALNLAEGLTDGARRVGAAIIDHFNRRTGQCDPSIDRLAKLLNMHRTTVMRATEQLHAAGLIECVKHGSRTHRNAYLPVWDKFNSLVAEWNAKMKGGASQTDPQTDDFEVVEMPPFDTQNQTATVAPVRPLQSHGCDFDSRTDATQTNRINYVKELRGEDVCREREKKPDTDQLNSRSIGLLKGSKPTGSKQQSKVAISASYGQMAENAANRRLELDLRGLGWEAYSDALERLTPEITGEATAAEIRRRGDGLRLVCQRLCLPTVPGLGVLQ</sequence>
<protein>
    <recommendedName>
        <fullName evidence="4">Helix-turn-helix domain-containing protein</fullName>
    </recommendedName>
</protein>
<evidence type="ECO:0000313" key="3">
    <source>
        <dbReference type="Proteomes" id="UP000186894"/>
    </source>
</evidence>
<dbReference type="Pfam" id="PF13730">
    <property type="entry name" value="HTH_36"/>
    <property type="match status" value="1"/>
</dbReference>
<gene>
    <name evidence="2" type="ORF">BJF95_08955</name>
</gene>
<accession>A0A1Q8ZRC3</accession>
<dbReference type="RefSeq" id="WP_075640128.1">
    <property type="nucleotide sequence ID" value="NZ_MKIM01000027.1"/>
</dbReference>
<organism evidence="2 3">
    <name type="scientific">Rhizobium oryziradicis</name>
    <dbReference type="NCBI Taxonomy" id="1867956"/>
    <lineage>
        <taxon>Bacteria</taxon>
        <taxon>Pseudomonadati</taxon>
        <taxon>Pseudomonadota</taxon>
        <taxon>Alphaproteobacteria</taxon>
        <taxon>Hyphomicrobiales</taxon>
        <taxon>Rhizobiaceae</taxon>
        <taxon>Rhizobium/Agrobacterium group</taxon>
        <taxon>Rhizobium</taxon>
    </lineage>
</organism>
<dbReference type="Proteomes" id="UP000186894">
    <property type="component" value="Unassembled WGS sequence"/>
</dbReference>
<keyword evidence="3" id="KW-1185">Reference proteome</keyword>
<dbReference type="AlphaFoldDB" id="A0A1Q8ZRC3"/>
<dbReference type="EMBL" id="MKIM01000027">
    <property type="protein sequence ID" value="OLP44619.1"/>
    <property type="molecule type" value="Genomic_DNA"/>
</dbReference>
<name>A0A1Q8ZRC3_9HYPH</name>
<evidence type="ECO:0000313" key="2">
    <source>
        <dbReference type="EMBL" id="OLP44619.1"/>
    </source>
</evidence>
<dbReference type="STRING" id="1867956.BJF95_08955"/>